<dbReference type="Gene3D" id="1.10.30.10">
    <property type="entry name" value="High mobility group box domain"/>
    <property type="match status" value="1"/>
</dbReference>
<gene>
    <name evidence="2" type="ORF">DGYR_LOCUS7316</name>
</gene>
<feature type="region of interest" description="Disordered" evidence="1">
    <location>
        <begin position="726"/>
        <end position="746"/>
    </location>
</feature>
<protein>
    <submittedName>
        <fullName evidence="2">DgyrCDS7673</fullName>
    </submittedName>
</protein>
<organism evidence="2 3">
    <name type="scientific">Dimorphilus gyrociliatus</name>
    <dbReference type="NCBI Taxonomy" id="2664684"/>
    <lineage>
        <taxon>Eukaryota</taxon>
        <taxon>Metazoa</taxon>
        <taxon>Spiralia</taxon>
        <taxon>Lophotrochozoa</taxon>
        <taxon>Annelida</taxon>
        <taxon>Polychaeta</taxon>
        <taxon>Polychaeta incertae sedis</taxon>
        <taxon>Dinophilidae</taxon>
        <taxon>Dimorphilus</taxon>
    </lineage>
</organism>
<evidence type="ECO:0000313" key="3">
    <source>
        <dbReference type="Proteomes" id="UP000549394"/>
    </source>
</evidence>
<feature type="compositionally biased region" description="Polar residues" evidence="1">
    <location>
        <begin position="729"/>
        <end position="739"/>
    </location>
</feature>
<dbReference type="SUPFAM" id="SSF47095">
    <property type="entry name" value="HMG-box"/>
    <property type="match status" value="1"/>
</dbReference>
<dbReference type="InterPro" id="IPR036910">
    <property type="entry name" value="HMG_box_dom_sf"/>
</dbReference>
<sequence length="812" mass="92318">MCEQANMTDESKGFGCSDSDGYSALQNFGTDLDQENSVVSKDLLLSLAMDTNINSQLFSTSKRSSSSSSSNQLQLLQVNRDIIELDTKPPWFLDSNEVVDRLQSAAYNSQIDFDFNSTSAEEAAPDNSHDWCINGTHSSILSQSDISPVFPLTPTDSNKEITDDENSQKVKLSPDSEVKAETTDGTVPVSLDIGEVVQSNDKTIADKIRESCQSRASVDSNKEESTEEISEPKLNSSDIKDTTQHNPAKFTLDQVTPTIGTNILKKLDYIIQEKNTLFDNFFRIKRNNQKKVCSIKREHEQISINETPRKVGERRRKPLYNYKLKKTVKNAETCEVSEKPIFKWPECPTGRRKKVNAKPKRIKEKSKRLWKNGFMLFAKKYRKAYSIAMRSGDVPRTSNLMNAVSRLWSSLSSSEKEKYSLNYLYEEEETDKPCENLSPFELPTESSNVVDIGKGNEIDNPACKEYSCKRRKISSTKAIEVNFKRRKTETDSSNYEKLMGQEIIEQTTHLDNPNDSEDMLKIFDKTPEKFISNPYEHSSRISPAVSRRKRVRKSLNFDHLLYDQRSPLCFEIPDVNVYTLLQDYDPPDDYTVPDVYDNEYLDYKWDYDEIANVKEADNSDFESPKIPSKLRTLKIIQEPELLSQQKLPISINITELLERNEPVINVTEQAFKKQGFPNQPVRLVHTPNVTLHQAKPSSSFAKSSNSRISGVKHVFTFNNFVKTAEESKNQSISTESQSTDIKENQENASKDIHTVFQLFESSKSDKYIAARPAGNIVLRLTNGNDESTVYKIPVVTSEGACKILSLLPKNKK</sequence>
<feature type="region of interest" description="Disordered" evidence="1">
    <location>
        <begin position="210"/>
        <end position="241"/>
    </location>
</feature>
<comment type="caution">
    <text evidence="2">The sequence shown here is derived from an EMBL/GenBank/DDBJ whole genome shotgun (WGS) entry which is preliminary data.</text>
</comment>
<dbReference type="Proteomes" id="UP000549394">
    <property type="component" value="Unassembled WGS sequence"/>
</dbReference>
<dbReference type="EMBL" id="CAJFCJ010000009">
    <property type="protein sequence ID" value="CAD5119022.1"/>
    <property type="molecule type" value="Genomic_DNA"/>
</dbReference>
<name>A0A7I8VUC5_9ANNE</name>
<dbReference type="AlphaFoldDB" id="A0A7I8VUC5"/>
<keyword evidence="3" id="KW-1185">Reference proteome</keyword>
<evidence type="ECO:0000313" key="2">
    <source>
        <dbReference type="EMBL" id="CAD5119022.1"/>
    </source>
</evidence>
<feature type="region of interest" description="Disordered" evidence="1">
    <location>
        <begin position="156"/>
        <end position="183"/>
    </location>
</feature>
<reference evidence="2 3" key="1">
    <citation type="submission" date="2020-08" db="EMBL/GenBank/DDBJ databases">
        <authorList>
            <person name="Hejnol A."/>
        </authorList>
    </citation>
    <scope>NUCLEOTIDE SEQUENCE [LARGE SCALE GENOMIC DNA]</scope>
</reference>
<evidence type="ECO:0000256" key="1">
    <source>
        <dbReference type="SAM" id="MobiDB-lite"/>
    </source>
</evidence>
<accession>A0A7I8VUC5</accession>
<proteinExistence type="predicted"/>
<feature type="compositionally biased region" description="Basic and acidic residues" evidence="1">
    <location>
        <begin position="157"/>
        <end position="182"/>
    </location>
</feature>